<proteinExistence type="predicted"/>
<protein>
    <submittedName>
        <fullName evidence="3">Uncharacterized protein</fullName>
    </submittedName>
</protein>
<reference evidence="3 4" key="1">
    <citation type="journal article" date="2018" name="MBio">
        <title>Comparative Genomics Reveals the Core Gene Toolbox for the Fungus-Insect Symbiosis.</title>
        <authorList>
            <person name="Wang Y."/>
            <person name="Stata M."/>
            <person name="Wang W."/>
            <person name="Stajich J.E."/>
            <person name="White M.M."/>
            <person name="Moncalvo J.M."/>
        </authorList>
    </citation>
    <scope>NUCLEOTIDE SEQUENCE [LARGE SCALE GENOMIC DNA]</scope>
    <source>
        <strain evidence="3 4">SC-DP-2</strain>
    </source>
</reference>
<dbReference type="Proteomes" id="UP000245609">
    <property type="component" value="Unassembled WGS sequence"/>
</dbReference>
<dbReference type="AlphaFoldDB" id="A0A2T9ZI20"/>
<evidence type="ECO:0000256" key="1">
    <source>
        <dbReference type="SAM" id="MobiDB-lite"/>
    </source>
</evidence>
<gene>
    <name evidence="3" type="ORF">BB560_001292</name>
</gene>
<feature type="compositionally biased region" description="Low complexity" evidence="1">
    <location>
        <begin position="49"/>
        <end position="59"/>
    </location>
</feature>
<feature type="region of interest" description="Disordered" evidence="1">
    <location>
        <begin position="41"/>
        <end position="100"/>
    </location>
</feature>
<feature type="compositionally biased region" description="Polar residues" evidence="1">
    <location>
        <begin position="83"/>
        <end position="100"/>
    </location>
</feature>
<keyword evidence="4" id="KW-1185">Reference proteome</keyword>
<dbReference type="EMBL" id="MBFS01000150">
    <property type="protein sequence ID" value="PVV04210.1"/>
    <property type="molecule type" value="Genomic_DNA"/>
</dbReference>
<feature type="chain" id="PRO_5015487928" evidence="2">
    <location>
        <begin position="25"/>
        <end position="335"/>
    </location>
</feature>
<sequence>MRTDLLALIYLLLFMGSTVYGTLGSPEELLVKREDNIKLNDTKNKESSETSSNISNTKKSVSDRHKRSTGNNYSKSYGFGRHQGNSKTIRSNDNHSSQYFSQDSRRFETIKQTHHYDTDELPQNIWFSQSQHTSNGFKSIQDVGFTRNAMEFFHEITLESEILHQEPICLNIFNPITCICLRTQPVIPPVPPPPPPHIDQFCRVRYLCEKLHKHSEKNLVAFTKVTDGELNIYLESPGPANLGWLEENESAICGPYHPIQYDGPRVQIVDCFSEFKHSGSSGCIAFGIGDAREILIKALHLMAINRNFTITNIGHKYILHPYALAKCDLMALNSL</sequence>
<evidence type="ECO:0000256" key="2">
    <source>
        <dbReference type="SAM" id="SignalP"/>
    </source>
</evidence>
<comment type="caution">
    <text evidence="3">The sequence shown here is derived from an EMBL/GenBank/DDBJ whole genome shotgun (WGS) entry which is preliminary data.</text>
</comment>
<keyword evidence="2" id="KW-0732">Signal</keyword>
<evidence type="ECO:0000313" key="3">
    <source>
        <dbReference type="EMBL" id="PVV04210.1"/>
    </source>
</evidence>
<evidence type="ECO:0000313" key="4">
    <source>
        <dbReference type="Proteomes" id="UP000245609"/>
    </source>
</evidence>
<organism evidence="3 4">
    <name type="scientific">Smittium megazygosporum</name>
    <dbReference type="NCBI Taxonomy" id="133381"/>
    <lineage>
        <taxon>Eukaryota</taxon>
        <taxon>Fungi</taxon>
        <taxon>Fungi incertae sedis</taxon>
        <taxon>Zoopagomycota</taxon>
        <taxon>Kickxellomycotina</taxon>
        <taxon>Harpellomycetes</taxon>
        <taxon>Harpellales</taxon>
        <taxon>Legeriomycetaceae</taxon>
        <taxon>Smittium</taxon>
    </lineage>
</organism>
<name>A0A2T9ZI20_9FUNG</name>
<accession>A0A2T9ZI20</accession>
<feature type="signal peptide" evidence="2">
    <location>
        <begin position="1"/>
        <end position="24"/>
    </location>
</feature>